<reference evidence="1" key="1">
    <citation type="journal article" date="2020" name="Stud. Mycol.">
        <title>101 Dothideomycetes genomes: a test case for predicting lifestyles and emergence of pathogens.</title>
        <authorList>
            <person name="Haridas S."/>
            <person name="Albert R."/>
            <person name="Binder M."/>
            <person name="Bloem J."/>
            <person name="Labutti K."/>
            <person name="Salamov A."/>
            <person name="Andreopoulos B."/>
            <person name="Baker S."/>
            <person name="Barry K."/>
            <person name="Bills G."/>
            <person name="Bluhm B."/>
            <person name="Cannon C."/>
            <person name="Castanera R."/>
            <person name="Culley D."/>
            <person name="Daum C."/>
            <person name="Ezra D."/>
            <person name="Gonzalez J."/>
            <person name="Henrissat B."/>
            <person name="Kuo A."/>
            <person name="Liang C."/>
            <person name="Lipzen A."/>
            <person name="Lutzoni F."/>
            <person name="Magnuson J."/>
            <person name="Mondo S."/>
            <person name="Nolan M."/>
            <person name="Ohm R."/>
            <person name="Pangilinan J."/>
            <person name="Park H.-J."/>
            <person name="Ramirez L."/>
            <person name="Alfaro M."/>
            <person name="Sun H."/>
            <person name="Tritt A."/>
            <person name="Yoshinaga Y."/>
            <person name="Zwiers L.-H."/>
            <person name="Turgeon B."/>
            <person name="Goodwin S."/>
            <person name="Spatafora J."/>
            <person name="Crous P."/>
            <person name="Grigoriev I."/>
        </authorList>
    </citation>
    <scope>NUCLEOTIDE SEQUENCE</scope>
    <source>
        <strain evidence="1">CBS 207.26</strain>
    </source>
</reference>
<organism evidence="1 2">
    <name type="scientific">Zopfia rhizophila CBS 207.26</name>
    <dbReference type="NCBI Taxonomy" id="1314779"/>
    <lineage>
        <taxon>Eukaryota</taxon>
        <taxon>Fungi</taxon>
        <taxon>Dikarya</taxon>
        <taxon>Ascomycota</taxon>
        <taxon>Pezizomycotina</taxon>
        <taxon>Dothideomycetes</taxon>
        <taxon>Dothideomycetes incertae sedis</taxon>
        <taxon>Zopfiaceae</taxon>
        <taxon>Zopfia</taxon>
    </lineage>
</organism>
<dbReference type="PANTHER" id="PTHR36195">
    <property type="entry name" value="DOMAIN PROTEIN, PUTATIVE (AFU_ORTHOLOGUE AFUA_5G01990)-RELATED-RELATED"/>
    <property type="match status" value="1"/>
</dbReference>
<dbReference type="InterPro" id="IPR006771">
    <property type="entry name" value="CetA-like"/>
</dbReference>
<dbReference type="InterPro" id="IPR037176">
    <property type="entry name" value="Osmotin/thaumatin-like_sf"/>
</dbReference>
<sequence length="162" mass="17904">FYRKLSLGVIALYTTLVYCIGTASIKNLCNFAVYVWSIANVPNNTVSCLEPLNGHFNEMYRTNPNGGGISLKISTKPDDINITQFEYTVSADNPDVYYDISNIDGYPFQNWGFTLSSSSPSCSSIFCSPGLRDCPYVFNQPNDTFAVKSCNVLTNLTLTLCP</sequence>
<dbReference type="SUPFAM" id="SSF49870">
    <property type="entry name" value="Osmotin, thaumatin-like protein"/>
    <property type="match status" value="1"/>
</dbReference>
<protein>
    <recommendedName>
        <fullName evidence="3">Osmotin, thaumatin-like protein</fullName>
    </recommendedName>
</protein>
<gene>
    <name evidence="1" type="ORF">K469DRAFT_449630</name>
</gene>
<keyword evidence="2" id="KW-1185">Reference proteome</keyword>
<evidence type="ECO:0000313" key="2">
    <source>
        <dbReference type="Proteomes" id="UP000800200"/>
    </source>
</evidence>
<evidence type="ECO:0000313" key="1">
    <source>
        <dbReference type="EMBL" id="KAF2181261.1"/>
    </source>
</evidence>
<accession>A0A6A6DP50</accession>
<dbReference type="Proteomes" id="UP000800200">
    <property type="component" value="Unassembled WGS sequence"/>
</dbReference>
<proteinExistence type="predicted"/>
<dbReference type="AlphaFoldDB" id="A0A6A6DP50"/>
<feature type="non-terminal residue" evidence="1">
    <location>
        <position position="1"/>
    </location>
</feature>
<dbReference type="PANTHER" id="PTHR36195:SF6">
    <property type="entry name" value="SECRETED THAUMATIN-LIKE PROTEIN CALA"/>
    <property type="match status" value="1"/>
</dbReference>
<name>A0A6A6DP50_9PEZI</name>
<dbReference type="EMBL" id="ML994653">
    <property type="protein sequence ID" value="KAF2181261.1"/>
    <property type="molecule type" value="Genomic_DNA"/>
</dbReference>
<feature type="non-terminal residue" evidence="1">
    <location>
        <position position="162"/>
    </location>
</feature>
<dbReference type="OrthoDB" id="5144514at2759"/>
<dbReference type="Pfam" id="PF04681">
    <property type="entry name" value="Bys1"/>
    <property type="match status" value="1"/>
</dbReference>
<evidence type="ECO:0008006" key="3">
    <source>
        <dbReference type="Google" id="ProtNLM"/>
    </source>
</evidence>